<proteinExistence type="predicted"/>
<dbReference type="Proteomes" id="UP000074108">
    <property type="component" value="Unassembled WGS sequence"/>
</dbReference>
<name>A0A147K6P3_9BACI</name>
<dbReference type="OrthoDB" id="2878880at2"/>
<feature type="transmembrane region" description="Helical" evidence="1">
    <location>
        <begin position="12"/>
        <end position="28"/>
    </location>
</feature>
<keyword evidence="1" id="KW-1133">Transmembrane helix</keyword>
<keyword evidence="1" id="KW-0472">Membrane</keyword>
<evidence type="ECO:0000256" key="1">
    <source>
        <dbReference type="SAM" id="Phobius"/>
    </source>
</evidence>
<dbReference type="EMBL" id="LDYG01000035">
    <property type="protein sequence ID" value="KUP05504.1"/>
    <property type="molecule type" value="Genomic_DNA"/>
</dbReference>
<gene>
    <name evidence="2" type="ORF">Q75_11705</name>
</gene>
<dbReference type="RefSeq" id="WP_059351464.1">
    <property type="nucleotide sequence ID" value="NZ_LDYG01000035.1"/>
</dbReference>
<reference evidence="2 3" key="1">
    <citation type="journal article" date="2016" name="Front. Microbiol.">
        <title>Microevolution Analysis of Bacillus coahuilensis Unveils Differences in Phosphorus Acquisition Strategies and Their Regulation.</title>
        <authorList>
            <person name="Gomez-Lunar Z."/>
            <person name="Hernandez-Gonzalez I."/>
            <person name="Rodriguez-Torres M.D."/>
            <person name="Souza V."/>
            <person name="Olmedo-Alvarez G."/>
        </authorList>
    </citation>
    <scope>NUCLEOTIDE SEQUENCE [LARGE SCALE GENOMIC DNA]</scope>
    <source>
        <strain evidence="3">p1.1.43</strain>
    </source>
</reference>
<comment type="caution">
    <text evidence="2">The sequence shown here is derived from an EMBL/GenBank/DDBJ whole genome shotgun (WGS) entry which is preliminary data.</text>
</comment>
<keyword evidence="3" id="KW-1185">Reference proteome</keyword>
<evidence type="ECO:0000313" key="2">
    <source>
        <dbReference type="EMBL" id="KUP05504.1"/>
    </source>
</evidence>
<dbReference type="AlphaFoldDB" id="A0A147K6P3"/>
<organism evidence="2 3">
    <name type="scientific">Bacillus coahuilensis p1.1.43</name>
    <dbReference type="NCBI Taxonomy" id="1150625"/>
    <lineage>
        <taxon>Bacteria</taxon>
        <taxon>Bacillati</taxon>
        <taxon>Bacillota</taxon>
        <taxon>Bacilli</taxon>
        <taxon>Bacillales</taxon>
        <taxon>Bacillaceae</taxon>
        <taxon>Bacillus</taxon>
    </lineage>
</organism>
<dbReference type="PATRIC" id="fig|1150625.3.peg.2490"/>
<protein>
    <submittedName>
        <fullName evidence="2">Uncharacterized protein</fullName>
    </submittedName>
</protein>
<keyword evidence="1" id="KW-0812">Transmembrane</keyword>
<accession>A0A147K6P3</accession>
<evidence type="ECO:0000313" key="3">
    <source>
        <dbReference type="Proteomes" id="UP000074108"/>
    </source>
</evidence>
<sequence>MTETLKEKRLRYILILLFISITVIGLLWDRDDNEQKATQETKALVLVQGVEETGKQPLVILANSIDEINRLTLFEVQTEDDYYFKSIQSMRYTGLVKEYSLDKQDRFFWTNIEDTWRLFDYNLTEIPTSDLHSMEESSTLSFTLHDTYALVENGIRLPLDKKVPVEIHLLESPNTYLVVYENEVEVGILKGN</sequence>